<protein>
    <submittedName>
        <fullName evidence="2">Uncharacterized protein</fullName>
    </submittedName>
</protein>
<keyword evidence="3" id="KW-1185">Reference proteome</keyword>
<feature type="region of interest" description="Disordered" evidence="1">
    <location>
        <begin position="1"/>
        <end position="31"/>
    </location>
</feature>
<feature type="compositionally biased region" description="Basic residues" evidence="1">
    <location>
        <begin position="48"/>
        <end position="59"/>
    </location>
</feature>
<evidence type="ECO:0000313" key="2">
    <source>
        <dbReference type="EMBL" id="RCI13029.1"/>
    </source>
</evidence>
<accession>A0A367LF25</accession>
<name>A0A367LF25_9HYPO</name>
<evidence type="ECO:0000256" key="1">
    <source>
        <dbReference type="SAM" id="MobiDB-lite"/>
    </source>
</evidence>
<feature type="compositionally biased region" description="Low complexity" evidence="1">
    <location>
        <begin position="16"/>
        <end position="31"/>
    </location>
</feature>
<dbReference type="AlphaFoldDB" id="A0A367LF25"/>
<evidence type="ECO:0000313" key="3">
    <source>
        <dbReference type="Proteomes" id="UP000253664"/>
    </source>
</evidence>
<organism evidence="2 3">
    <name type="scientific">Ophiocordyceps polyrhachis-furcata BCC 54312</name>
    <dbReference type="NCBI Taxonomy" id="1330021"/>
    <lineage>
        <taxon>Eukaryota</taxon>
        <taxon>Fungi</taxon>
        <taxon>Dikarya</taxon>
        <taxon>Ascomycota</taxon>
        <taxon>Pezizomycotina</taxon>
        <taxon>Sordariomycetes</taxon>
        <taxon>Hypocreomycetidae</taxon>
        <taxon>Hypocreales</taxon>
        <taxon>Ophiocordycipitaceae</taxon>
        <taxon>Ophiocordyceps</taxon>
    </lineage>
</organism>
<comment type="caution">
    <text evidence="2">The sequence shown here is derived from an EMBL/GenBank/DDBJ whole genome shotgun (WGS) entry which is preliminary data.</text>
</comment>
<dbReference type="Proteomes" id="UP000253664">
    <property type="component" value="Unassembled WGS sequence"/>
</dbReference>
<dbReference type="EMBL" id="LKCN02000007">
    <property type="protein sequence ID" value="RCI13029.1"/>
    <property type="molecule type" value="Genomic_DNA"/>
</dbReference>
<reference evidence="2 3" key="1">
    <citation type="journal article" date="2015" name="BMC Genomics">
        <title>Insights from the genome of Ophiocordyceps polyrhachis-furcata to pathogenicity and host specificity in insect fungi.</title>
        <authorList>
            <person name="Wichadakul D."/>
            <person name="Kobmoo N."/>
            <person name="Ingsriswang S."/>
            <person name="Tangphatsornruang S."/>
            <person name="Chantasingh D."/>
            <person name="Luangsa-ard J.J."/>
            <person name="Eurwilaichitr L."/>
        </authorList>
    </citation>
    <scope>NUCLEOTIDE SEQUENCE [LARGE SCALE GENOMIC DNA]</scope>
    <source>
        <strain evidence="2 3">BCC 54312</strain>
    </source>
</reference>
<feature type="region of interest" description="Disordered" evidence="1">
    <location>
        <begin position="47"/>
        <end position="66"/>
    </location>
</feature>
<proteinExistence type="predicted"/>
<gene>
    <name evidence="2" type="ORF">L249_0208</name>
</gene>
<sequence>MARPVANEDEGRLARRAVSGVAGASGKGTSSPLTHACDDCHLTDHGPYHSHPRPRKRFKPGLNGFNSTALETTTGEVTITNETRNVRIARSSVFRDFEMILQQERTGNSNRIVEERRVGTASSRHQPYTPSKRRVVIKGKLPRSVPCAACVGRLGSIDDPIKACIDEYTGVLRLRQGGDKLPEAAEASAVALATYVANHWPLKDENRDEVTPRAGVPDGQGVPRLCLSKYTL</sequence>